<feature type="transmembrane region" description="Helical" evidence="8">
    <location>
        <begin position="125"/>
        <end position="147"/>
    </location>
</feature>
<name>A0AAW1RDX2_9CHLO</name>
<dbReference type="FunFam" id="3.40.50.300:FF:000403">
    <property type="entry name" value="ATP-binding cassette sub-family B member 8, mitochondrial"/>
    <property type="match status" value="1"/>
</dbReference>
<keyword evidence="7 8" id="KW-0472">Membrane</keyword>
<dbReference type="InterPro" id="IPR036640">
    <property type="entry name" value="ABC1_TM_sf"/>
</dbReference>
<dbReference type="PROSITE" id="PS50929">
    <property type="entry name" value="ABC_TM1F"/>
    <property type="match status" value="1"/>
</dbReference>
<feature type="domain" description="ABC transporter" evidence="10">
    <location>
        <begin position="520"/>
        <end position="765"/>
    </location>
</feature>
<feature type="transmembrane region" description="Helical" evidence="8">
    <location>
        <begin position="423"/>
        <end position="446"/>
    </location>
</feature>
<dbReference type="InterPro" id="IPR017871">
    <property type="entry name" value="ABC_transporter-like_CS"/>
</dbReference>
<dbReference type="Pfam" id="PF00005">
    <property type="entry name" value="ABC_tran"/>
    <property type="match status" value="1"/>
</dbReference>
<evidence type="ECO:0000256" key="1">
    <source>
        <dbReference type="ARBA" id="ARBA00004448"/>
    </source>
</evidence>
<evidence type="ECO:0000256" key="2">
    <source>
        <dbReference type="ARBA" id="ARBA00022448"/>
    </source>
</evidence>
<proteinExistence type="predicted"/>
<dbReference type="Gene3D" id="3.40.50.300">
    <property type="entry name" value="P-loop containing nucleotide triphosphate hydrolases"/>
    <property type="match status" value="1"/>
</dbReference>
<evidence type="ECO:0000256" key="8">
    <source>
        <dbReference type="SAM" id="Phobius"/>
    </source>
</evidence>
<feature type="transmembrane region" description="Helical" evidence="8">
    <location>
        <begin position="203"/>
        <end position="224"/>
    </location>
</feature>
<dbReference type="GO" id="GO:0016887">
    <property type="term" value="F:ATP hydrolysis activity"/>
    <property type="evidence" value="ECO:0007669"/>
    <property type="project" value="InterPro"/>
</dbReference>
<dbReference type="EMBL" id="JALJOS010000013">
    <property type="protein sequence ID" value="KAK9831824.1"/>
    <property type="molecule type" value="Genomic_DNA"/>
</dbReference>
<dbReference type="SUPFAM" id="SSF52540">
    <property type="entry name" value="P-loop containing nucleoside triphosphate hydrolases"/>
    <property type="match status" value="1"/>
</dbReference>
<dbReference type="FunFam" id="1.20.1560.10:FF:000215">
    <property type="entry name" value="ABC transporter B family member 4"/>
    <property type="match status" value="1"/>
</dbReference>
<feature type="chain" id="PRO_5043463769" evidence="9">
    <location>
        <begin position="21"/>
        <end position="776"/>
    </location>
</feature>
<evidence type="ECO:0000256" key="4">
    <source>
        <dbReference type="ARBA" id="ARBA00022741"/>
    </source>
</evidence>
<evidence type="ECO:0000256" key="7">
    <source>
        <dbReference type="ARBA" id="ARBA00023136"/>
    </source>
</evidence>
<evidence type="ECO:0000256" key="6">
    <source>
        <dbReference type="ARBA" id="ARBA00022989"/>
    </source>
</evidence>
<keyword evidence="4" id="KW-0547">Nucleotide-binding</keyword>
<dbReference type="AlphaFoldDB" id="A0AAW1RDX2"/>
<evidence type="ECO:0000256" key="3">
    <source>
        <dbReference type="ARBA" id="ARBA00022692"/>
    </source>
</evidence>
<dbReference type="Proteomes" id="UP001438707">
    <property type="component" value="Unassembled WGS sequence"/>
</dbReference>
<comment type="subcellular location">
    <subcellularLocation>
        <location evidence="1">Mitochondrion inner membrane</location>
        <topology evidence="1">Multi-pass membrane protein</topology>
    </subcellularLocation>
</comment>
<dbReference type="InterPro" id="IPR011527">
    <property type="entry name" value="ABC1_TM_dom"/>
</dbReference>
<dbReference type="PROSITE" id="PS50893">
    <property type="entry name" value="ABC_TRANSPORTER_2"/>
    <property type="match status" value="1"/>
</dbReference>
<dbReference type="PROSITE" id="PS00211">
    <property type="entry name" value="ABC_TRANSPORTER_1"/>
    <property type="match status" value="1"/>
</dbReference>
<dbReference type="PANTHER" id="PTHR43394">
    <property type="entry name" value="ATP-DEPENDENT PERMEASE MDL1, MITOCHONDRIAL"/>
    <property type="match status" value="1"/>
</dbReference>
<dbReference type="CDD" id="cd03249">
    <property type="entry name" value="ABC_MTABC3_MDL1_MDL2"/>
    <property type="match status" value="1"/>
</dbReference>
<dbReference type="Gene3D" id="1.20.1560.10">
    <property type="entry name" value="ABC transporter type 1, transmembrane domain"/>
    <property type="match status" value="1"/>
</dbReference>
<dbReference type="InterPro" id="IPR039421">
    <property type="entry name" value="Type_1_exporter"/>
</dbReference>
<evidence type="ECO:0000256" key="9">
    <source>
        <dbReference type="SAM" id="SignalP"/>
    </source>
</evidence>
<dbReference type="GO" id="GO:0015421">
    <property type="term" value="F:ABC-type oligopeptide transporter activity"/>
    <property type="evidence" value="ECO:0007669"/>
    <property type="project" value="TreeGrafter"/>
</dbReference>
<sequence>MCRAAGVWLALALLTDVASSIWSTLWPLRFHLAKLRRFRTALELYSPAGSNLDVLILSASRCIVLLFLVCVAAGQSRQRSAEHKSLGALLAKATSVCGQLLLLAKCIAIAVLAEGNLWPSSQYNIGIFYMFLPTVIGIVTSITEYFAAPATIEGLQQQHVSIDSEQQEPLLSKPDGGSSIAVDADAPDTAMTLAKLSAYDTPLLLVAFAAGAVAALTAALIPFYTGQIIDYASIEPDVAAFKTVTLKLLAVAFLCAVFTGMRGGLFTVGMNRLNVRIRTRLFQSLLRQEIGFFDVTKSGDITSRLSADTTTVADQVCLNLNVFLRSMTQAAVVLYFMFVASWRLTTISFVLVPVIIVISKLYGAYYRKLAKKVQTELAEANSVAEEVITSMPTVKAHAAELSASASYAARLAKFFSLQMTESLAYSLYMTISTFLPNVTTAVILFYGGNLVLEGSMSAGSLVSFMLYQQSLSNAFQTCSSVFSALSAAVGAADKVIELMHRQPKIQPSGALIPANFEGRLQLENVCFSYPGRKDVQVLNGLSMTIQPGEVVALVGPSGGGKSSIVKLLERYYLPSSGSVLIDGRDAGVYHSRWLRRKIALVSQEPVLYARSIRRNICYGLEAEDGVPADQQPSAEDVEVAAKLANAHEFISMMPDGYDSDCGERGISLSGGQKQRIAIARALVRQPQVLLADEATSALDAESERRVQEALDQLMQSHTVLIIAHRLSTIQAADRIVVVNKGKVEEEGSHDDLMEGDGLYSTLVLTGRECSLLRLPA</sequence>
<comment type="caution">
    <text evidence="12">The sequence shown here is derived from an EMBL/GenBank/DDBJ whole genome shotgun (WGS) entry which is preliminary data.</text>
</comment>
<keyword evidence="2" id="KW-0813">Transport</keyword>
<feature type="transmembrane region" description="Helical" evidence="8">
    <location>
        <begin position="86"/>
        <end position="113"/>
    </location>
</feature>
<evidence type="ECO:0000259" key="10">
    <source>
        <dbReference type="PROSITE" id="PS50893"/>
    </source>
</evidence>
<evidence type="ECO:0000313" key="13">
    <source>
        <dbReference type="Proteomes" id="UP001438707"/>
    </source>
</evidence>
<keyword evidence="13" id="KW-1185">Reference proteome</keyword>
<accession>A0AAW1RDX2</accession>
<dbReference type="Pfam" id="PF00664">
    <property type="entry name" value="ABC_membrane"/>
    <property type="match status" value="1"/>
</dbReference>
<keyword evidence="6 8" id="KW-1133">Transmembrane helix</keyword>
<dbReference type="InterPro" id="IPR027417">
    <property type="entry name" value="P-loop_NTPase"/>
</dbReference>
<feature type="domain" description="ABC transmembrane type-1" evidence="11">
    <location>
        <begin position="205"/>
        <end position="487"/>
    </location>
</feature>
<feature type="signal peptide" evidence="9">
    <location>
        <begin position="1"/>
        <end position="20"/>
    </location>
</feature>
<dbReference type="InterPro" id="IPR003439">
    <property type="entry name" value="ABC_transporter-like_ATP-bd"/>
</dbReference>
<dbReference type="CDD" id="cd18572">
    <property type="entry name" value="ABC_6TM_TAP"/>
    <property type="match status" value="1"/>
</dbReference>
<keyword evidence="3 8" id="KW-0812">Transmembrane</keyword>
<feature type="transmembrane region" description="Helical" evidence="8">
    <location>
        <begin position="54"/>
        <end position="74"/>
    </location>
</feature>
<evidence type="ECO:0000259" key="11">
    <source>
        <dbReference type="PROSITE" id="PS50929"/>
    </source>
</evidence>
<feature type="transmembrane region" description="Helical" evidence="8">
    <location>
        <begin position="346"/>
        <end position="365"/>
    </location>
</feature>
<protein>
    <submittedName>
        <fullName evidence="12">Uncharacterized protein</fullName>
    </submittedName>
</protein>
<organism evidence="12 13">
    <name type="scientific">Apatococcus lobatus</name>
    <dbReference type="NCBI Taxonomy" id="904363"/>
    <lineage>
        <taxon>Eukaryota</taxon>
        <taxon>Viridiplantae</taxon>
        <taxon>Chlorophyta</taxon>
        <taxon>core chlorophytes</taxon>
        <taxon>Trebouxiophyceae</taxon>
        <taxon>Chlorellales</taxon>
        <taxon>Chlorellaceae</taxon>
        <taxon>Apatococcus</taxon>
    </lineage>
</organism>
<dbReference type="SUPFAM" id="SSF90123">
    <property type="entry name" value="ABC transporter transmembrane region"/>
    <property type="match status" value="1"/>
</dbReference>
<dbReference type="PIRSF" id="PIRSF002773">
    <property type="entry name" value="ABC_prm/ATPase_B"/>
    <property type="match status" value="1"/>
</dbReference>
<dbReference type="PANTHER" id="PTHR43394:SF19">
    <property type="entry name" value="ABC TRANSPORTER B FAMILY"/>
    <property type="match status" value="1"/>
</dbReference>
<dbReference type="GO" id="GO:0005524">
    <property type="term" value="F:ATP binding"/>
    <property type="evidence" value="ECO:0007669"/>
    <property type="project" value="UniProtKB-KW"/>
</dbReference>
<gene>
    <name evidence="12" type="ORF">WJX74_010840</name>
</gene>
<feature type="transmembrane region" description="Helical" evidence="8">
    <location>
        <begin position="322"/>
        <end position="340"/>
    </location>
</feature>
<reference evidence="12 13" key="1">
    <citation type="journal article" date="2024" name="Nat. Commun.">
        <title>Phylogenomics reveals the evolutionary origins of lichenization in chlorophyte algae.</title>
        <authorList>
            <person name="Puginier C."/>
            <person name="Libourel C."/>
            <person name="Otte J."/>
            <person name="Skaloud P."/>
            <person name="Haon M."/>
            <person name="Grisel S."/>
            <person name="Petersen M."/>
            <person name="Berrin J.G."/>
            <person name="Delaux P.M."/>
            <person name="Dal Grande F."/>
            <person name="Keller J."/>
        </authorList>
    </citation>
    <scope>NUCLEOTIDE SEQUENCE [LARGE SCALE GENOMIC DNA]</scope>
    <source>
        <strain evidence="12 13">SAG 2145</strain>
    </source>
</reference>
<keyword evidence="5" id="KW-0067">ATP-binding</keyword>
<dbReference type="GO" id="GO:0005743">
    <property type="term" value="C:mitochondrial inner membrane"/>
    <property type="evidence" value="ECO:0007669"/>
    <property type="project" value="UniProtKB-SubCell"/>
</dbReference>
<dbReference type="InterPro" id="IPR003593">
    <property type="entry name" value="AAA+_ATPase"/>
</dbReference>
<evidence type="ECO:0000313" key="12">
    <source>
        <dbReference type="EMBL" id="KAK9831824.1"/>
    </source>
</evidence>
<evidence type="ECO:0000256" key="5">
    <source>
        <dbReference type="ARBA" id="ARBA00022840"/>
    </source>
</evidence>
<dbReference type="SMART" id="SM00382">
    <property type="entry name" value="AAA"/>
    <property type="match status" value="1"/>
</dbReference>
<feature type="transmembrane region" description="Helical" evidence="8">
    <location>
        <begin position="244"/>
        <end position="268"/>
    </location>
</feature>
<keyword evidence="9" id="KW-0732">Signal</keyword>